<dbReference type="Gene3D" id="3.90.930.1">
    <property type="match status" value="2"/>
</dbReference>
<evidence type="ECO:0008006" key="3">
    <source>
        <dbReference type="Google" id="ProtNLM"/>
    </source>
</evidence>
<sequence length="664" mass="71004">MPTITTETRTDPDNLSNWNTIVITRTDGVETSRTTTYDVSSKPTSGLVITDDRDDIGLTRRLSVDAQNVNSWSSIEVIYDTSSGASLPVTKTTNFDNGQSVVDTYDASGTVVSTLRTDADPSQDDWSTISTTLDTETGRTTVLTQLDDGSSVQETTAADGTLIQRVRTDGTGDDNTSSYSTITTDYDSDGNVQQITYDYDNGLERVETYATTDGTTYMTGAVQSDLGDAYSWLSITETMNADGNVTSRAQVNDDGSSRTQTFDATGVMLSDEKTDADGVVQLDTYVAGVLTSTTLTDSSTDGAAEAWASKTVTFAGGEKTGDAIVYDNGTSVTKTYTEGVLSRHEFTDGADGTAADTRSYDSIVTTYAADGDRISSVTTMDNSDTISRTYNEDGSIAQYVRADVSDSKSFATITRDYDADGDLSATTLVKDDGVTSVNSFDTTTGLRTSSVVTDASGTDSTQSWSEVAKTYDAAGNLTQHQTTYDNGNVKSTSYTYTDGELTAVSTTQDGPASGTGIFVAELSKTYAEDSGGELYLSEVSKTLSNDKQVVQTYAEDGDIASRVTTDISADGTGFKWDMIEIQHDDAGRVDSKLTTYDTGDEILVLFDDANAKTARVQFDGNESNSWQFRVTEYDAEGNGTTSYATAADLDNAYRDFFDLAPIVV</sequence>
<dbReference type="EMBL" id="JAJATZ010000001">
    <property type="protein sequence ID" value="MCB5198051.1"/>
    <property type="molecule type" value="Genomic_DNA"/>
</dbReference>
<organism evidence="1 2">
    <name type="scientific">Loktanella gaetbuli</name>
    <dbReference type="NCBI Taxonomy" id="2881335"/>
    <lineage>
        <taxon>Bacteria</taxon>
        <taxon>Pseudomonadati</taxon>
        <taxon>Pseudomonadota</taxon>
        <taxon>Alphaproteobacteria</taxon>
        <taxon>Rhodobacterales</taxon>
        <taxon>Roseobacteraceae</taxon>
        <taxon>Loktanella</taxon>
    </lineage>
</organism>
<name>A0ABS8BRD1_9RHOB</name>
<dbReference type="RefSeq" id="WP_226747064.1">
    <property type="nucleotide sequence ID" value="NZ_JAJATZ010000001.1"/>
</dbReference>
<keyword evidence="2" id="KW-1185">Reference proteome</keyword>
<evidence type="ECO:0000313" key="2">
    <source>
        <dbReference type="Proteomes" id="UP001138961"/>
    </source>
</evidence>
<protein>
    <recommendedName>
        <fullName evidence="3">YD repeat-containing protein</fullName>
    </recommendedName>
</protein>
<dbReference type="Proteomes" id="UP001138961">
    <property type="component" value="Unassembled WGS sequence"/>
</dbReference>
<accession>A0ABS8BRD1</accession>
<comment type="caution">
    <text evidence="1">The sequence shown here is derived from an EMBL/GenBank/DDBJ whole genome shotgun (WGS) entry which is preliminary data.</text>
</comment>
<evidence type="ECO:0000313" key="1">
    <source>
        <dbReference type="EMBL" id="MCB5198051.1"/>
    </source>
</evidence>
<proteinExistence type="predicted"/>
<gene>
    <name evidence="1" type="ORF">LGQ03_02245</name>
</gene>
<reference evidence="1" key="1">
    <citation type="submission" date="2021-10" db="EMBL/GenBank/DDBJ databases">
        <title>Loktanella gaetbuli sp. nov., isolated from a tidal flat.</title>
        <authorList>
            <person name="Park S."/>
            <person name="Yoon J.-H."/>
        </authorList>
    </citation>
    <scope>NUCLEOTIDE SEQUENCE</scope>
    <source>
        <strain evidence="1">TSTF-M6</strain>
    </source>
</reference>